<evidence type="ECO:0000256" key="1">
    <source>
        <dbReference type="SAM" id="MobiDB-lite"/>
    </source>
</evidence>
<name>A0ABN9RMY9_9DINO</name>
<evidence type="ECO:0000313" key="3">
    <source>
        <dbReference type="Proteomes" id="UP001189429"/>
    </source>
</evidence>
<feature type="region of interest" description="Disordered" evidence="1">
    <location>
        <begin position="57"/>
        <end position="78"/>
    </location>
</feature>
<organism evidence="2 3">
    <name type="scientific">Prorocentrum cordatum</name>
    <dbReference type="NCBI Taxonomy" id="2364126"/>
    <lineage>
        <taxon>Eukaryota</taxon>
        <taxon>Sar</taxon>
        <taxon>Alveolata</taxon>
        <taxon>Dinophyceae</taxon>
        <taxon>Prorocentrales</taxon>
        <taxon>Prorocentraceae</taxon>
        <taxon>Prorocentrum</taxon>
    </lineage>
</organism>
<gene>
    <name evidence="2" type="ORF">PCOR1329_LOCUS21491</name>
</gene>
<keyword evidence="3" id="KW-1185">Reference proteome</keyword>
<comment type="caution">
    <text evidence="2">The sequence shown here is derived from an EMBL/GenBank/DDBJ whole genome shotgun (WGS) entry which is preliminary data.</text>
</comment>
<feature type="compositionally biased region" description="Low complexity" evidence="1">
    <location>
        <begin position="68"/>
        <end position="78"/>
    </location>
</feature>
<reference evidence="2" key="1">
    <citation type="submission" date="2023-10" db="EMBL/GenBank/DDBJ databases">
        <authorList>
            <person name="Chen Y."/>
            <person name="Shah S."/>
            <person name="Dougan E. K."/>
            <person name="Thang M."/>
            <person name="Chan C."/>
        </authorList>
    </citation>
    <scope>NUCLEOTIDE SEQUENCE [LARGE SCALE GENOMIC DNA]</scope>
</reference>
<feature type="non-terminal residue" evidence="2">
    <location>
        <position position="204"/>
    </location>
</feature>
<feature type="non-terminal residue" evidence="2">
    <location>
        <position position="1"/>
    </location>
</feature>
<feature type="region of interest" description="Disordered" evidence="1">
    <location>
        <begin position="119"/>
        <end position="176"/>
    </location>
</feature>
<evidence type="ECO:0000313" key="2">
    <source>
        <dbReference type="EMBL" id="CAK0819509.1"/>
    </source>
</evidence>
<proteinExistence type="predicted"/>
<dbReference type="EMBL" id="CAUYUJ010007083">
    <property type="protein sequence ID" value="CAK0819509.1"/>
    <property type="molecule type" value="Genomic_DNA"/>
</dbReference>
<sequence>EHAGGRPGGRRDPALDGAAEALAARRTSQGALGALRRTLLAGPRGAPLSAVARCAGTARRGGVGAASGGAEAAEGPVEARSLRAAQPVLGASAASRRVRRLPHGQRLGWSSLRRMPAAGARVELQTGSSSSSRRPRQAPPSPPKQSPCASPHAGREHPFARSEPGPPWLQARAPAPPGIVPAASAYLARAAQSALGVPARGAGL</sequence>
<accession>A0ABN9RMY9</accession>
<dbReference type="Proteomes" id="UP001189429">
    <property type="component" value="Unassembled WGS sequence"/>
</dbReference>
<protein>
    <submittedName>
        <fullName evidence="2">Uncharacterized protein</fullName>
    </submittedName>
</protein>